<organism evidence="1 2">
    <name type="scientific">Pseudoalteromonas prydzensis</name>
    <dbReference type="NCBI Taxonomy" id="182141"/>
    <lineage>
        <taxon>Bacteria</taxon>
        <taxon>Pseudomonadati</taxon>
        <taxon>Pseudomonadota</taxon>
        <taxon>Gammaproteobacteria</taxon>
        <taxon>Alteromonadales</taxon>
        <taxon>Pseudoalteromonadaceae</taxon>
        <taxon>Pseudoalteromonas</taxon>
    </lineage>
</organism>
<protein>
    <submittedName>
        <fullName evidence="1">Uncharacterized protein</fullName>
    </submittedName>
</protein>
<reference evidence="1 2" key="1">
    <citation type="submission" date="2020-07" db="EMBL/GenBank/DDBJ databases">
        <title>Halophilic bacteria isolated from french cheeses.</title>
        <authorList>
            <person name="Kothe C.I."/>
            <person name="Farah-Kraiem B."/>
            <person name="Renault P."/>
            <person name="Dridi B."/>
        </authorList>
    </citation>
    <scope>NUCLEOTIDE SEQUENCE [LARGE SCALE GENOMIC DNA]</scope>
    <source>
        <strain evidence="1 2">FME14</strain>
    </source>
</reference>
<gene>
    <name evidence="1" type="ORF">EI167_11155</name>
</gene>
<dbReference type="EMBL" id="RRZA01000030">
    <property type="protein sequence ID" value="MBE0457997.1"/>
    <property type="molecule type" value="Genomic_DNA"/>
</dbReference>
<sequence>MSLYKQEFGQNFDLGFDLKDHPYLIDKSWHNDQCPSFYLKVGEQYYVLWVDYADIEQREEETPRYVIVEALNEGSNEEPEVYAGGGKIAFQCDFFTELEEWLKLYQTSNPRVDI</sequence>
<dbReference type="RefSeq" id="WP_192541798.1">
    <property type="nucleotide sequence ID" value="NZ_JBQELX010000142.1"/>
</dbReference>
<dbReference type="Proteomes" id="UP000707245">
    <property type="component" value="Unassembled WGS sequence"/>
</dbReference>
<comment type="caution">
    <text evidence="1">The sequence shown here is derived from an EMBL/GenBank/DDBJ whole genome shotgun (WGS) entry which is preliminary data.</text>
</comment>
<name>A0ABR9FMF8_9GAMM</name>
<evidence type="ECO:0000313" key="2">
    <source>
        <dbReference type="Proteomes" id="UP000707245"/>
    </source>
</evidence>
<accession>A0ABR9FMF8</accession>
<proteinExistence type="predicted"/>
<evidence type="ECO:0000313" key="1">
    <source>
        <dbReference type="EMBL" id="MBE0457997.1"/>
    </source>
</evidence>
<keyword evidence="2" id="KW-1185">Reference proteome</keyword>